<feature type="region of interest" description="Disordered" evidence="3">
    <location>
        <begin position="212"/>
        <end position="238"/>
    </location>
</feature>
<name>A0A2P7N1S3_9CYAN</name>
<dbReference type="GO" id="GO:0010207">
    <property type="term" value="P:photosystem II assembly"/>
    <property type="evidence" value="ECO:0007669"/>
    <property type="project" value="InterPro"/>
</dbReference>
<keyword evidence="5" id="KW-1185">Reference proteome</keyword>
<comment type="caution">
    <text evidence="4">The sequence shown here is derived from an EMBL/GenBank/DDBJ whole genome shotgun (WGS) entry which is preliminary data.</text>
</comment>
<evidence type="ECO:0000256" key="3">
    <source>
        <dbReference type="SAM" id="MobiDB-lite"/>
    </source>
</evidence>
<proteinExistence type="inferred from homology"/>
<dbReference type="Pfam" id="PF11264">
    <property type="entry name" value="ThylakoidFormat"/>
    <property type="match status" value="1"/>
</dbReference>
<accession>A0A2P7N1S3</accession>
<dbReference type="RefSeq" id="WP_106501622.1">
    <property type="nucleotide sequence ID" value="NZ_PXXO01000001.1"/>
</dbReference>
<feature type="compositionally biased region" description="Low complexity" evidence="3">
    <location>
        <begin position="220"/>
        <end position="238"/>
    </location>
</feature>
<dbReference type="PANTHER" id="PTHR34793">
    <property type="entry name" value="PROTEIN THYLAKOID FORMATION 1, CHLOROPLASTIC"/>
    <property type="match status" value="1"/>
</dbReference>
<dbReference type="GO" id="GO:0030096">
    <property type="term" value="C:plasma membrane-derived thylakoid photosystem II"/>
    <property type="evidence" value="ECO:0007669"/>
    <property type="project" value="TreeGrafter"/>
</dbReference>
<dbReference type="OrthoDB" id="463078at2"/>
<dbReference type="PANTHER" id="PTHR34793:SF1">
    <property type="entry name" value="PROTEIN THYLAKOID FORMATION 1, CHLOROPLASTIC"/>
    <property type="match status" value="1"/>
</dbReference>
<dbReference type="InterPro" id="IPR017499">
    <property type="entry name" value="Thf1"/>
</dbReference>
<sequence>MSAALTVADSKREFHRAFPYVIAPLYRRMVDELLVELHLLSRQTGFRSDALFACGLIQVFDSFARGYRPDAQRLPLLQALCSASGFDANQLRQQRDSAMAAMGSHSVEQVKQWIEQEGSGAPEPLAAALADIRRPDFHYSRLMAVGLLSLLEQAQGADALDASALRSYAHELGGAMGLLRERLDKDLSLYATNLEKMAQAVELMAETVAAERRKRERQQQEATEAPTEIAAEAAQSAG</sequence>
<comment type="function">
    <text evidence="2">May be involved in photosynthetic membrane biogenesis.</text>
</comment>
<evidence type="ECO:0000313" key="5">
    <source>
        <dbReference type="Proteomes" id="UP000243002"/>
    </source>
</evidence>
<dbReference type="NCBIfam" id="TIGR03060">
    <property type="entry name" value="PS_II_psb29"/>
    <property type="match status" value="1"/>
</dbReference>
<evidence type="ECO:0000313" key="4">
    <source>
        <dbReference type="EMBL" id="PSJ07437.1"/>
    </source>
</evidence>
<dbReference type="EMBL" id="PXXO01000001">
    <property type="protein sequence ID" value="PSJ07437.1"/>
    <property type="molecule type" value="Genomic_DNA"/>
</dbReference>
<protein>
    <recommendedName>
        <fullName evidence="2">Protein Thf1</fullName>
    </recommendedName>
</protein>
<keyword evidence="1 2" id="KW-0175">Coiled coil</keyword>
<dbReference type="HAMAP" id="MF_01843">
    <property type="entry name" value="Thf1"/>
    <property type="match status" value="1"/>
</dbReference>
<organism evidence="4 5">
    <name type="scientific">Cyanobium usitatum str. Tous</name>
    <dbReference type="NCBI Taxonomy" id="2116684"/>
    <lineage>
        <taxon>Bacteria</taxon>
        <taxon>Bacillati</taxon>
        <taxon>Cyanobacteriota</taxon>
        <taxon>Cyanophyceae</taxon>
        <taxon>Synechococcales</taxon>
        <taxon>Prochlorococcaceae</taxon>
        <taxon>Cyanobium</taxon>
    </lineage>
</organism>
<gene>
    <name evidence="2" type="primary">thf1</name>
    <name evidence="4" type="ORF">C7K55_01600</name>
</gene>
<evidence type="ECO:0000256" key="2">
    <source>
        <dbReference type="HAMAP-Rule" id="MF_01843"/>
    </source>
</evidence>
<comment type="similarity">
    <text evidence="2">Belongs to the THF1 family.</text>
</comment>
<reference evidence="4 5" key="1">
    <citation type="journal article" date="2018" name="Environ. Microbiol.">
        <title>Ecological and genomic features of two widespread freshwater picocyanobacteria.</title>
        <authorList>
            <person name="Cabello-Yeves P.J."/>
            <person name="Picazo A."/>
            <person name="Camacho A."/>
            <person name="Callieri C."/>
            <person name="Rosselli R."/>
            <person name="Roda-Garcia J.J."/>
            <person name="Coutinho F.H."/>
            <person name="Rodriguez-Valera F."/>
        </authorList>
    </citation>
    <scope>NUCLEOTIDE SEQUENCE [LARGE SCALE GENOMIC DNA]</scope>
    <source>
        <strain evidence="4 5">Tous</strain>
    </source>
</reference>
<dbReference type="AlphaFoldDB" id="A0A2P7N1S3"/>
<dbReference type="Proteomes" id="UP000243002">
    <property type="component" value="Unassembled WGS sequence"/>
</dbReference>
<evidence type="ECO:0000256" key="1">
    <source>
        <dbReference type="ARBA" id="ARBA00023054"/>
    </source>
</evidence>